<evidence type="ECO:0000256" key="1">
    <source>
        <dbReference type="SAM" id="MobiDB-lite"/>
    </source>
</evidence>
<keyword evidence="2" id="KW-0472">Membrane</keyword>
<feature type="region of interest" description="Disordered" evidence="1">
    <location>
        <begin position="67"/>
        <end position="132"/>
    </location>
</feature>
<dbReference type="EMBL" id="RBWU01000005">
    <property type="protein sequence ID" value="RKS72188.1"/>
    <property type="molecule type" value="Genomic_DNA"/>
</dbReference>
<keyword evidence="2" id="KW-1133">Transmembrane helix</keyword>
<organism evidence="3 4">
    <name type="scientific">Actinomadura pelletieri DSM 43383</name>
    <dbReference type="NCBI Taxonomy" id="1120940"/>
    <lineage>
        <taxon>Bacteria</taxon>
        <taxon>Bacillati</taxon>
        <taxon>Actinomycetota</taxon>
        <taxon>Actinomycetes</taxon>
        <taxon>Streptosporangiales</taxon>
        <taxon>Thermomonosporaceae</taxon>
        <taxon>Actinomadura</taxon>
    </lineage>
</organism>
<accession>A0A495QJ75</accession>
<evidence type="ECO:0000313" key="3">
    <source>
        <dbReference type="EMBL" id="RKS72188.1"/>
    </source>
</evidence>
<comment type="caution">
    <text evidence="3">The sequence shown here is derived from an EMBL/GenBank/DDBJ whole genome shotgun (WGS) entry which is preliminary data.</text>
</comment>
<keyword evidence="2" id="KW-0812">Transmembrane</keyword>
<sequence>MPLGLVGVVSVRFGAVTGRHRGQPKDGQVDERSARGRVGLIVVAFLVPVVVASVVAFGLRDEPVRKRPETVGQKVTPAVTPEEAPTFGEYVPPEPEPLVATKAPRRVPTPKVTPTRRKPKPSPSVTGTRRACPPGWVEVRWRHARWCVRQYGHRGR</sequence>
<protein>
    <submittedName>
        <fullName evidence="3">Uncharacterized protein</fullName>
    </submittedName>
</protein>
<keyword evidence="4" id="KW-1185">Reference proteome</keyword>
<proteinExistence type="predicted"/>
<feature type="transmembrane region" description="Helical" evidence="2">
    <location>
        <begin position="38"/>
        <end position="59"/>
    </location>
</feature>
<gene>
    <name evidence="3" type="ORF">BZB76_5009</name>
</gene>
<dbReference type="Proteomes" id="UP000274601">
    <property type="component" value="Unassembled WGS sequence"/>
</dbReference>
<dbReference type="AlphaFoldDB" id="A0A495QJ75"/>
<reference evidence="3 4" key="1">
    <citation type="submission" date="2018-10" db="EMBL/GenBank/DDBJ databases">
        <title>Genomic Encyclopedia of Archaeal and Bacterial Type Strains, Phase II (KMG-II): from individual species to whole genera.</title>
        <authorList>
            <person name="Goeker M."/>
        </authorList>
    </citation>
    <scope>NUCLEOTIDE SEQUENCE [LARGE SCALE GENOMIC DNA]</scope>
    <source>
        <strain evidence="3 4">DSM 43383</strain>
    </source>
</reference>
<name>A0A495QJ75_9ACTN</name>
<evidence type="ECO:0000313" key="4">
    <source>
        <dbReference type="Proteomes" id="UP000274601"/>
    </source>
</evidence>
<evidence type="ECO:0000256" key="2">
    <source>
        <dbReference type="SAM" id="Phobius"/>
    </source>
</evidence>